<dbReference type="GO" id="GO:0051538">
    <property type="term" value="F:3 iron, 4 sulfur cluster binding"/>
    <property type="evidence" value="ECO:0007669"/>
    <property type="project" value="UniProtKB-KW"/>
</dbReference>
<dbReference type="RefSeq" id="WP_341350423.1">
    <property type="nucleotide sequence ID" value="NZ_FRAF01000006.1"/>
</dbReference>
<dbReference type="Pfam" id="PF00310">
    <property type="entry name" value="GATase_2"/>
    <property type="match status" value="1"/>
</dbReference>
<sequence>MEKNKEWMGQLTQNIDREHDACGLFARIEKDGKQRRETVLAGIRALAAMRHRAGYVRQEGDGCGLQLDIPRALWQKKLALAGQNAEAVWENGFFVGHFYLQRAQRSKALEKIHLAFKEAGINILLESHQEVDETALGESASRENPIFLQIAGYSEEHSLREKLFTLALQLEEDRQIHVVSLDTDTVVYKVVGDEQTLYRYHKDLQDHSIESSVVLAHTRYSTNTATAFARVQPFATLGHNGEINTISRFYSEAKMAGFSLSADASDSQMVDRFMHGLMAMRNWSLMESMELIFPPILFEIKRMPKTLINLYMFYRALWGPFAQGPAGVISRYGDELVASVDALGLRPMWLMETEDAWTLGSEQGLVPAQEWVSSPKPLSPGEKIAFLLKERKLLTYKEVQETVYSRASLRFDFHTSAKTLRFSGLFVREHHASHPQRDTQAFAVRAAALGFREEDLKLLEAHIHTGAEPIRSLGYDSPLAPFADGLKLVSDYLQESVAVVTNPAIDREREIEHFSTRAVLGRRPSFTEREDHAMRIEIQAPLLLEEQPDDVDLDSASLQSLAHRLGTMLYEDALDSLHTRPEATAELMLVRQSDESLENFLQRLGQDAKRAVEQGAVCLVLDDRLQFRRGEFVDPLLALSAVQRVLWENHADDGEMLRRHTSILLRSGALRNLHDVVCALGLGADAVVPYMMWEYAARKGSLPALENLYKALCKGLEKVLSTLGIHELRGYERLFGGIGLSEEIAEWLGVPNFCGGKSIGLTFDVLEEDSQKRRQLYQVASEKLLPRQKNFQLYPRIWKSAGQVAEGQTSYQQFFSKLDAFEKENPLSLRHVMDFRTTETKIDKKDVDTAIDIHDYPILISSMSFGSQSEVAYRAYIEAAKRLNIVCVNGEGGEIKDLLHRYPHHRGRQIASGRFGVNAELCNDAYMLEIKIGQGAKPGEGGHLPGSKVTEQVAKARNATMGTDLISPSNNHDIYSIEDLAQVIFELKQVNPHAKVGVKVPVVPNIGTIAVGIVKAGADIVTLSGFDGGTGAARAHAIRHVGLPMEIGIKAAHDALVAAGLREVAEIWADGGIKSGADVMKAVLLGANRVGFGTMAMVAIGCTSCRACHKDTCHVGIATQMQDMEEAREKGLTAFQPRDFEQAVDQLVRFFGAIGEHVAELTAALGVTRTQDLVGRRDLLKQISHQQTVHLADWLKVDEKTRGVGSQIIYRESVSLDEENLLAVEATGTDSVTAHSSYNGTEITAPSSDNVRVPRLVRALGTEQSGQAVRSRIVANEHVEWHEVAGSGFAAYSTAGMVHTAWGGAQDGVGKGAFGGRVLILKQRAKNGRWLGGSVGKSLAYGAQSGLFIIQGNADARAGIRLSGADVIIAGEPEGPVDNGAFLAANANIKGFAFEYMTNGRALVLGDPGSWICAGMTGGTVYLRWNPSWGLTEQTLRMRLAKGAKVSLRYLDADGNHDVRELLGQYMKVLRLSGQWEEAAKIQKLANQPSDHFMMVKPGQDITDQDIATE</sequence>
<keyword evidence="13" id="KW-0003">3Fe-4S</keyword>
<dbReference type="Gene3D" id="3.60.20.10">
    <property type="entry name" value="Glutamine Phosphoribosylpyrophosphate, subunit 1, domain 1"/>
    <property type="match status" value="1"/>
</dbReference>
<evidence type="ECO:0000256" key="8">
    <source>
        <dbReference type="ARBA" id="ARBA00022962"/>
    </source>
</evidence>
<evidence type="ECO:0000256" key="2">
    <source>
        <dbReference type="ARBA" id="ARBA00001927"/>
    </source>
</evidence>
<keyword evidence="7" id="KW-0479">Metal-binding</keyword>
<evidence type="ECO:0000256" key="12">
    <source>
        <dbReference type="ARBA" id="ARBA00023164"/>
    </source>
</evidence>
<evidence type="ECO:0000256" key="4">
    <source>
        <dbReference type="ARBA" id="ARBA00022605"/>
    </source>
</evidence>
<keyword evidence="12" id="KW-0314">Glutamate biosynthesis</keyword>
<dbReference type="CDD" id="cd00504">
    <property type="entry name" value="GXGXG"/>
    <property type="match status" value="1"/>
</dbReference>
<dbReference type="Pfam" id="PF01493">
    <property type="entry name" value="GXGXG"/>
    <property type="match status" value="1"/>
</dbReference>
<dbReference type="GO" id="GO:0046872">
    <property type="term" value="F:metal ion binding"/>
    <property type="evidence" value="ECO:0007669"/>
    <property type="project" value="UniProtKB-KW"/>
</dbReference>
<accession>A0A1M6NG84</accession>
<name>A0A1M6NG84_9BACL</name>
<reference evidence="17" key="1">
    <citation type="submission" date="2016-11" db="EMBL/GenBank/DDBJ databases">
        <authorList>
            <person name="Varghese N."/>
            <person name="Submissions S."/>
        </authorList>
    </citation>
    <scope>NUCLEOTIDE SEQUENCE [LARGE SCALE GENOMIC DNA]</scope>
    <source>
        <strain evidence="17">USBA-503</strain>
    </source>
</reference>
<evidence type="ECO:0000256" key="6">
    <source>
        <dbReference type="ARBA" id="ARBA00022643"/>
    </source>
</evidence>
<gene>
    <name evidence="16" type="ORF">SAMN05443507_10636</name>
</gene>
<evidence type="ECO:0000256" key="7">
    <source>
        <dbReference type="ARBA" id="ARBA00022723"/>
    </source>
</evidence>
<dbReference type="InterPro" id="IPR013785">
    <property type="entry name" value="Aldolase_TIM"/>
</dbReference>
<dbReference type="SUPFAM" id="SSF69336">
    <property type="entry name" value="Alpha subunit of glutamate synthase, C-terminal domain"/>
    <property type="match status" value="1"/>
</dbReference>
<dbReference type="InterPro" id="IPR002489">
    <property type="entry name" value="Glu_synth_asu_C"/>
</dbReference>
<keyword evidence="4" id="KW-0028">Amino-acid biosynthesis</keyword>
<dbReference type="Gene3D" id="3.20.20.70">
    <property type="entry name" value="Aldolase class I"/>
    <property type="match status" value="2"/>
</dbReference>
<comment type="pathway">
    <text evidence="14">Amino-acid biosynthesis.</text>
</comment>
<dbReference type="STRING" id="1830138.SAMN05443507_10636"/>
<protein>
    <submittedName>
        <fullName evidence="16">Glutamate synthase (NADPH/NADH) large chain</fullName>
    </submittedName>
</protein>
<dbReference type="InterPro" id="IPR002932">
    <property type="entry name" value="Glu_synthdom"/>
</dbReference>
<dbReference type="PANTHER" id="PTHR11938">
    <property type="entry name" value="FAD NADPH DEHYDROGENASE/OXIDOREDUCTASE"/>
    <property type="match status" value="1"/>
</dbReference>
<dbReference type="Pfam" id="PF04898">
    <property type="entry name" value="Glu_syn_central"/>
    <property type="match status" value="1"/>
</dbReference>
<evidence type="ECO:0000256" key="9">
    <source>
        <dbReference type="ARBA" id="ARBA00023002"/>
    </source>
</evidence>
<evidence type="ECO:0000256" key="10">
    <source>
        <dbReference type="ARBA" id="ARBA00023004"/>
    </source>
</evidence>
<comment type="similarity">
    <text evidence="3">Belongs to the glutamate synthase family.</text>
</comment>
<evidence type="ECO:0000256" key="14">
    <source>
        <dbReference type="ARBA" id="ARBA00029440"/>
    </source>
</evidence>
<dbReference type="Proteomes" id="UP000184016">
    <property type="component" value="Unassembled WGS sequence"/>
</dbReference>
<dbReference type="InterPro" id="IPR036485">
    <property type="entry name" value="Glu_synth_asu_C_sf"/>
</dbReference>
<comment type="cofactor">
    <cofactor evidence="2">
        <name>[3Fe-4S] cluster</name>
        <dbReference type="ChEBI" id="CHEBI:21137"/>
    </cofactor>
</comment>
<evidence type="ECO:0000259" key="15">
    <source>
        <dbReference type="PROSITE" id="PS51278"/>
    </source>
</evidence>
<dbReference type="EMBL" id="FRAF01000006">
    <property type="protein sequence ID" value="SHJ94768.1"/>
    <property type="molecule type" value="Genomic_DNA"/>
</dbReference>
<keyword evidence="5" id="KW-0285">Flavoprotein</keyword>
<keyword evidence="6" id="KW-0288">FMN</keyword>
<evidence type="ECO:0000256" key="5">
    <source>
        <dbReference type="ARBA" id="ARBA00022630"/>
    </source>
</evidence>
<evidence type="ECO:0000256" key="13">
    <source>
        <dbReference type="ARBA" id="ARBA00023291"/>
    </source>
</evidence>
<evidence type="ECO:0000313" key="17">
    <source>
        <dbReference type="Proteomes" id="UP000184016"/>
    </source>
</evidence>
<dbReference type="InterPro" id="IPR029055">
    <property type="entry name" value="Ntn_hydrolases_N"/>
</dbReference>
<feature type="domain" description="Glutamine amidotransferase type-2" evidence="15">
    <location>
        <begin position="22"/>
        <end position="389"/>
    </location>
</feature>
<dbReference type="InterPro" id="IPR006982">
    <property type="entry name" value="Glu_synth_centr_N"/>
</dbReference>
<keyword evidence="9" id="KW-0560">Oxidoreductase</keyword>
<dbReference type="SUPFAM" id="SSF56235">
    <property type="entry name" value="N-terminal nucleophile aminohydrolases (Ntn hydrolases)"/>
    <property type="match status" value="1"/>
</dbReference>
<dbReference type="GO" id="GO:0019676">
    <property type="term" value="P:ammonia assimilation cycle"/>
    <property type="evidence" value="ECO:0007669"/>
    <property type="project" value="TreeGrafter"/>
</dbReference>
<organism evidence="16 17">
    <name type="scientific">Alicyclobacillus tolerans</name>
    <dbReference type="NCBI Taxonomy" id="90970"/>
    <lineage>
        <taxon>Bacteria</taxon>
        <taxon>Bacillati</taxon>
        <taxon>Bacillota</taxon>
        <taxon>Bacilli</taxon>
        <taxon>Bacillales</taxon>
        <taxon>Alicyclobacillaceae</taxon>
        <taxon>Alicyclobacillus</taxon>
    </lineage>
</organism>
<dbReference type="PROSITE" id="PS51278">
    <property type="entry name" value="GATASE_TYPE_2"/>
    <property type="match status" value="1"/>
</dbReference>
<dbReference type="InterPro" id="IPR017932">
    <property type="entry name" value="GATase_2_dom"/>
</dbReference>
<keyword evidence="10" id="KW-0408">Iron</keyword>
<dbReference type="GO" id="GO:0015930">
    <property type="term" value="F:glutamate synthase activity"/>
    <property type="evidence" value="ECO:0007669"/>
    <property type="project" value="InterPro"/>
</dbReference>
<dbReference type="SUPFAM" id="SSF51395">
    <property type="entry name" value="FMN-linked oxidoreductases"/>
    <property type="match status" value="1"/>
</dbReference>
<dbReference type="InterPro" id="IPR050711">
    <property type="entry name" value="ET-N_metabolism_enzyme"/>
</dbReference>
<dbReference type="GO" id="GO:0006537">
    <property type="term" value="P:glutamate biosynthetic process"/>
    <property type="evidence" value="ECO:0007669"/>
    <property type="project" value="UniProtKB-KW"/>
</dbReference>
<keyword evidence="11" id="KW-0411">Iron-sulfur</keyword>
<comment type="cofactor">
    <cofactor evidence="1">
        <name>FMN</name>
        <dbReference type="ChEBI" id="CHEBI:58210"/>
    </cofactor>
</comment>
<evidence type="ECO:0000313" key="16">
    <source>
        <dbReference type="EMBL" id="SHJ94768.1"/>
    </source>
</evidence>
<evidence type="ECO:0000256" key="11">
    <source>
        <dbReference type="ARBA" id="ARBA00023014"/>
    </source>
</evidence>
<dbReference type="Pfam" id="PF01645">
    <property type="entry name" value="Glu_synthase"/>
    <property type="match status" value="1"/>
</dbReference>
<evidence type="ECO:0000256" key="3">
    <source>
        <dbReference type="ARBA" id="ARBA00009716"/>
    </source>
</evidence>
<proteinExistence type="inferred from homology"/>
<evidence type="ECO:0000256" key="1">
    <source>
        <dbReference type="ARBA" id="ARBA00001917"/>
    </source>
</evidence>
<dbReference type="CDD" id="cd02808">
    <property type="entry name" value="GltS_FMN"/>
    <property type="match status" value="1"/>
</dbReference>
<dbReference type="PANTHER" id="PTHR11938:SF133">
    <property type="entry name" value="GLUTAMATE SYNTHASE (NADH)"/>
    <property type="match status" value="1"/>
</dbReference>
<keyword evidence="8" id="KW-0315">Glutamine amidotransferase</keyword>
<dbReference type="Gene3D" id="2.160.20.60">
    <property type="entry name" value="Glutamate synthase, alpha subunit, C-terminal domain"/>
    <property type="match status" value="1"/>
</dbReference>
<keyword evidence="17" id="KW-1185">Reference proteome</keyword>